<comment type="caution">
    <text evidence="2">The sequence shown here is derived from an EMBL/GenBank/DDBJ whole genome shotgun (WGS) entry which is preliminary data.</text>
</comment>
<dbReference type="RefSeq" id="WP_345015114.1">
    <property type="nucleotide sequence ID" value="NZ_BAABFC010000030.1"/>
</dbReference>
<name>A0ABP8QKR5_9GAMM</name>
<reference evidence="3" key="1">
    <citation type="journal article" date="2019" name="Int. J. Syst. Evol. Microbiol.">
        <title>The Global Catalogue of Microorganisms (GCM) 10K type strain sequencing project: providing services to taxonomists for standard genome sequencing and annotation.</title>
        <authorList>
            <consortium name="The Broad Institute Genomics Platform"/>
            <consortium name="The Broad Institute Genome Sequencing Center for Infectious Disease"/>
            <person name="Wu L."/>
            <person name="Ma J."/>
        </authorList>
    </citation>
    <scope>NUCLEOTIDE SEQUENCE [LARGE SCALE GENOMIC DNA]</scope>
    <source>
        <strain evidence="3">JCM 32226</strain>
    </source>
</reference>
<sequence length="142" mass="15185">MCPDGRVSRQRGSMLVIALAVMVILGLLAVALTRLLGNASDSLAYEVLSVRAQSLAQSGMDQRLYVVLRQGVCASGQADSASGSQTVDETGLSGCTLSWSCRHQSLTDEDGSPLEYYWLQTQGQCGNAQLQVTRQSSSEVRL</sequence>
<gene>
    <name evidence="2" type="ORF">GCM10023095_32790</name>
</gene>
<dbReference type="Proteomes" id="UP001501321">
    <property type="component" value="Unassembled WGS sequence"/>
</dbReference>
<keyword evidence="3" id="KW-1185">Reference proteome</keyword>
<evidence type="ECO:0008006" key="4">
    <source>
        <dbReference type="Google" id="ProtNLM"/>
    </source>
</evidence>
<evidence type="ECO:0000256" key="1">
    <source>
        <dbReference type="SAM" id="Phobius"/>
    </source>
</evidence>
<protein>
    <recommendedName>
        <fullName evidence="4">MSHA biogenesis protein MshP</fullName>
    </recommendedName>
</protein>
<keyword evidence="1" id="KW-0812">Transmembrane</keyword>
<keyword evidence="1" id="KW-1133">Transmembrane helix</keyword>
<evidence type="ECO:0000313" key="2">
    <source>
        <dbReference type="EMBL" id="GAA4504605.1"/>
    </source>
</evidence>
<dbReference type="EMBL" id="BAABFC010000030">
    <property type="protein sequence ID" value="GAA4504605.1"/>
    <property type="molecule type" value="Genomic_DNA"/>
</dbReference>
<proteinExistence type="predicted"/>
<keyword evidence="1" id="KW-0472">Membrane</keyword>
<organism evidence="2 3">
    <name type="scientific">Pseudaeromonas paramecii</name>
    <dbReference type="NCBI Taxonomy" id="2138166"/>
    <lineage>
        <taxon>Bacteria</taxon>
        <taxon>Pseudomonadati</taxon>
        <taxon>Pseudomonadota</taxon>
        <taxon>Gammaproteobacteria</taxon>
        <taxon>Aeromonadales</taxon>
        <taxon>Aeromonadaceae</taxon>
        <taxon>Pseudaeromonas</taxon>
    </lineage>
</organism>
<evidence type="ECO:0000313" key="3">
    <source>
        <dbReference type="Proteomes" id="UP001501321"/>
    </source>
</evidence>
<accession>A0ABP8QKR5</accession>
<feature type="transmembrane region" description="Helical" evidence="1">
    <location>
        <begin position="12"/>
        <end position="32"/>
    </location>
</feature>